<comment type="caution">
    <text evidence="2">The sequence shown here is derived from an EMBL/GenBank/DDBJ whole genome shotgun (WGS) entry which is preliminary data.</text>
</comment>
<keyword evidence="3" id="KW-1185">Reference proteome</keyword>
<gene>
    <name evidence="2" type="ORF">THAOC_06387</name>
</gene>
<sequence length="186" mass="20026">MYSPAPQLAGPAPGFFEIPFLVVVMLYQRFSYLAPFSPRVHTPSRRISSGGGRDAFNEPTGPSGEHLGAEGRPCKYLFRVQDGVVAGPRHASTARPLVTPARPVVRTIPGAVMVWPTKQSSVRKAVFHVLLHPDLADVACTAEQLAGVLTSFLSEASKTHVVTGDHIKNAFRDGAGDEFSLQIAEH</sequence>
<reference evidence="2 3" key="1">
    <citation type="journal article" date="2012" name="Genome Biol.">
        <title>Genome and low-iron response of an oceanic diatom adapted to chronic iron limitation.</title>
        <authorList>
            <person name="Lommer M."/>
            <person name="Specht M."/>
            <person name="Roy A.S."/>
            <person name="Kraemer L."/>
            <person name="Andreson R."/>
            <person name="Gutowska M.A."/>
            <person name="Wolf J."/>
            <person name="Bergner S.V."/>
            <person name="Schilhabel M.B."/>
            <person name="Klostermeier U.C."/>
            <person name="Beiko R.G."/>
            <person name="Rosenstiel P."/>
            <person name="Hippler M."/>
            <person name="Laroche J."/>
        </authorList>
    </citation>
    <scope>NUCLEOTIDE SEQUENCE [LARGE SCALE GENOMIC DNA]</scope>
    <source>
        <strain evidence="2 3">CCMP1005</strain>
    </source>
</reference>
<evidence type="ECO:0000256" key="1">
    <source>
        <dbReference type="SAM" id="MobiDB-lite"/>
    </source>
</evidence>
<dbReference type="EMBL" id="AGNL01006357">
    <property type="protein sequence ID" value="EJK72114.1"/>
    <property type="molecule type" value="Genomic_DNA"/>
</dbReference>
<evidence type="ECO:0000313" key="3">
    <source>
        <dbReference type="Proteomes" id="UP000266841"/>
    </source>
</evidence>
<organism evidence="2 3">
    <name type="scientific">Thalassiosira oceanica</name>
    <name type="common">Marine diatom</name>
    <dbReference type="NCBI Taxonomy" id="159749"/>
    <lineage>
        <taxon>Eukaryota</taxon>
        <taxon>Sar</taxon>
        <taxon>Stramenopiles</taxon>
        <taxon>Ochrophyta</taxon>
        <taxon>Bacillariophyta</taxon>
        <taxon>Coscinodiscophyceae</taxon>
        <taxon>Thalassiosirophycidae</taxon>
        <taxon>Thalassiosirales</taxon>
        <taxon>Thalassiosiraceae</taxon>
        <taxon>Thalassiosira</taxon>
    </lineage>
</organism>
<accession>K0T4Q6</accession>
<evidence type="ECO:0000313" key="2">
    <source>
        <dbReference type="EMBL" id="EJK72114.1"/>
    </source>
</evidence>
<dbReference type="Proteomes" id="UP000266841">
    <property type="component" value="Unassembled WGS sequence"/>
</dbReference>
<feature type="region of interest" description="Disordered" evidence="1">
    <location>
        <begin position="40"/>
        <end position="68"/>
    </location>
</feature>
<dbReference type="AlphaFoldDB" id="K0T4Q6"/>
<name>K0T4Q6_THAOC</name>
<proteinExistence type="predicted"/>
<protein>
    <submittedName>
        <fullName evidence="2">Uncharacterized protein</fullName>
    </submittedName>
</protein>